<reference evidence="1 2" key="1">
    <citation type="submission" date="2016-04" db="EMBL/GenBank/DDBJ databases">
        <title>Complete Genome Sequence of Halotalea alkalilenta IHB B 13600.</title>
        <authorList>
            <person name="Swarnkar M.K."/>
            <person name="Sharma A."/>
            <person name="Kaushal K."/>
            <person name="Soni R."/>
            <person name="Rana S."/>
            <person name="Singh A.K."/>
            <person name="Gulati A."/>
        </authorList>
    </citation>
    <scope>NUCLEOTIDE SEQUENCE [LARGE SCALE GENOMIC DNA]</scope>
    <source>
        <strain evidence="1 2">IHB B 13600</strain>
    </source>
</reference>
<dbReference type="EMBL" id="CP015243">
    <property type="protein sequence ID" value="ANF59402.1"/>
    <property type="molecule type" value="Genomic_DNA"/>
</dbReference>
<evidence type="ECO:0000313" key="1">
    <source>
        <dbReference type="EMBL" id="ANF59402.1"/>
    </source>
</evidence>
<dbReference type="InterPro" id="IPR023381">
    <property type="entry name" value="YP001051499.1-like_dom_sf"/>
</dbReference>
<name>A0A172YJR3_9GAMM</name>
<dbReference type="AlphaFoldDB" id="A0A172YJR3"/>
<dbReference type="KEGG" id="haa:A5892_00435"/>
<protein>
    <recommendedName>
        <fullName evidence="3">DUF416 domain-containing protein</fullName>
    </recommendedName>
</protein>
<keyword evidence="2" id="KW-1185">Reference proteome</keyword>
<organism evidence="1 2">
    <name type="scientific">Halotalea alkalilenta</name>
    <dbReference type="NCBI Taxonomy" id="376489"/>
    <lineage>
        <taxon>Bacteria</taxon>
        <taxon>Pseudomonadati</taxon>
        <taxon>Pseudomonadota</taxon>
        <taxon>Gammaproteobacteria</taxon>
        <taxon>Oceanospirillales</taxon>
        <taxon>Halomonadaceae</taxon>
        <taxon>Halotalea</taxon>
    </lineage>
</organism>
<evidence type="ECO:0000313" key="2">
    <source>
        <dbReference type="Proteomes" id="UP000077875"/>
    </source>
</evidence>
<accession>A0A172YJR3</accession>
<sequence length="202" mass="22314">MARLETRLRNLPEREAIVFMAALTERLLHNYRLFHEVSGGGDRRRVDSAMALVWEALLVPAARIDFTLQGEKLAAIEAGLDDQLAESDVSFGAQMARDATLALSTCLEALAGQRPEGALELSRLSRHGVERFIELSEGEEIEDEEGLSALIDAHPLMADERDFQQEVLERLEAPLDAPALRALKRLGRNEGVSNIGLSLDDE</sequence>
<dbReference type="Pfam" id="PF04222">
    <property type="entry name" value="DUF416"/>
    <property type="match status" value="1"/>
</dbReference>
<dbReference type="Proteomes" id="UP000077875">
    <property type="component" value="Chromosome"/>
</dbReference>
<gene>
    <name evidence="1" type="ORF">A5892_00435</name>
</gene>
<dbReference type="InterPro" id="IPR007338">
    <property type="entry name" value="DUF416"/>
</dbReference>
<proteinExistence type="predicted"/>
<evidence type="ECO:0008006" key="3">
    <source>
        <dbReference type="Google" id="ProtNLM"/>
    </source>
</evidence>
<dbReference type="Gene3D" id="1.20.1590.10">
    <property type="entry name" value="YP_001051499.1 domain like"/>
    <property type="match status" value="1"/>
</dbReference>
<dbReference type="STRING" id="376489.A5892_00435"/>